<name>A0ACC1LKJ9_9FUNG</name>
<sequence>MSTSFTLRYFNVPGLAETIRLLLTASNVEWTEEHPEWPQEKPNQPFGRLPVLIQKSDDNETVLVLSESVTIERYLARTYGFLPADPRKAALQEQIRDRLIDAILAFYMQWSPSDDKKEELFAKFEGLLAKNIEVTTQALRDNGNNGHHFGSELTYVDIASYAFIKYLIVDERKSQMRASELAKSLLTPELRNHIAVIEANPLLAAHVDKSERLASVLSA</sequence>
<comment type="caution">
    <text evidence="1">The sequence shown here is derived from an EMBL/GenBank/DDBJ whole genome shotgun (WGS) entry which is preliminary data.</text>
</comment>
<keyword evidence="2" id="KW-1185">Reference proteome</keyword>
<dbReference type="Proteomes" id="UP001140096">
    <property type="component" value="Unassembled WGS sequence"/>
</dbReference>
<evidence type="ECO:0000313" key="2">
    <source>
        <dbReference type="Proteomes" id="UP001140096"/>
    </source>
</evidence>
<protein>
    <submittedName>
        <fullName evidence="1">Uncharacterized protein</fullName>
    </submittedName>
</protein>
<accession>A0ACC1LKJ9</accession>
<reference evidence="1" key="1">
    <citation type="submission" date="2022-07" db="EMBL/GenBank/DDBJ databases">
        <title>Phylogenomic reconstructions and comparative analyses of Kickxellomycotina fungi.</title>
        <authorList>
            <person name="Reynolds N.K."/>
            <person name="Stajich J.E."/>
            <person name="Barry K."/>
            <person name="Grigoriev I.V."/>
            <person name="Crous P."/>
            <person name="Smith M.E."/>
        </authorList>
    </citation>
    <scope>NUCLEOTIDE SEQUENCE</scope>
    <source>
        <strain evidence="1">CBS 102833</strain>
    </source>
</reference>
<dbReference type="EMBL" id="JANBUP010000600">
    <property type="protein sequence ID" value="KAJ2810837.1"/>
    <property type="molecule type" value="Genomic_DNA"/>
</dbReference>
<evidence type="ECO:0000313" key="1">
    <source>
        <dbReference type="EMBL" id="KAJ2810837.1"/>
    </source>
</evidence>
<gene>
    <name evidence="1" type="ORF">H4S07_002439</name>
</gene>
<organism evidence="1 2">
    <name type="scientific">Coemansia furcata</name>
    <dbReference type="NCBI Taxonomy" id="417177"/>
    <lineage>
        <taxon>Eukaryota</taxon>
        <taxon>Fungi</taxon>
        <taxon>Fungi incertae sedis</taxon>
        <taxon>Zoopagomycota</taxon>
        <taxon>Kickxellomycotina</taxon>
        <taxon>Kickxellomycetes</taxon>
        <taxon>Kickxellales</taxon>
        <taxon>Kickxellaceae</taxon>
        <taxon>Coemansia</taxon>
    </lineage>
</organism>
<proteinExistence type="predicted"/>